<evidence type="ECO:0000313" key="1">
    <source>
        <dbReference type="EMBL" id="OGI77211.1"/>
    </source>
</evidence>
<dbReference type="STRING" id="1801754.A3D42_01590"/>
<proteinExistence type="predicted"/>
<protein>
    <submittedName>
        <fullName evidence="1">Uncharacterized protein</fullName>
    </submittedName>
</protein>
<reference evidence="1 2" key="1">
    <citation type="journal article" date="2016" name="Nat. Commun.">
        <title>Thousands of microbial genomes shed light on interconnected biogeochemical processes in an aquifer system.</title>
        <authorList>
            <person name="Anantharaman K."/>
            <person name="Brown C.T."/>
            <person name="Hug L.A."/>
            <person name="Sharon I."/>
            <person name="Castelle C.J."/>
            <person name="Probst A.J."/>
            <person name="Thomas B.C."/>
            <person name="Singh A."/>
            <person name="Wilkins M.J."/>
            <person name="Karaoz U."/>
            <person name="Brodie E.L."/>
            <person name="Williams K.H."/>
            <person name="Hubbard S.S."/>
            <person name="Banfield J.F."/>
        </authorList>
    </citation>
    <scope>NUCLEOTIDE SEQUENCE [LARGE SCALE GENOMIC DNA]</scope>
</reference>
<sequence length="224" mass="25258">MEEAGQKGLNEYYKDKYAELYVGKTLEAPYTINKSKMLAEVAKRFGTHSVLDLGSNVHGSIQKEGSLRVQMEKRGINYIGIASGFSYLAWLDEKFIPGKKDLSDAGTHSFDSTLHRNAKNTLAKYDELIDSEIHLGNLENSLIEALKQGDIEKIFKILNDIISVIVSDKIERETIQKFFSKINSMRYPPERLAAIQKIFINSKFPKLLLGNSALLVLRKGDKSQ</sequence>
<evidence type="ECO:0000313" key="2">
    <source>
        <dbReference type="Proteomes" id="UP000177777"/>
    </source>
</evidence>
<accession>A0A1F6W5P1</accession>
<gene>
    <name evidence="1" type="ORF">A3D42_01590</name>
</gene>
<comment type="caution">
    <text evidence="1">The sequence shown here is derived from an EMBL/GenBank/DDBJ whole genome shotgun (WGS) entry which is preliminary data.</text>
</comment>
<dbReference type="Proteomes" id="UP000177777">
    <property type="component" value="Unassembled WGS sequence"/>
</dbReference>
<organism evidence="1 2">
    <name type="scientific">Candidatus Nomurabacteria bacterium RIFCSPHIGHO2_02_FULL_41_18</name>
    <dbReference type="NCBI Taxonomy" id="1801754"/>
    <lineage>
        <taxon>Bacteria</taxon>
        <taxon>Candidatus Nomuraibacteriota</taxon>
    </lineage>
</organism>
<dbReference type="AlphaFoldDB" id="A0A1F6W5P1"/>
<dbReference type="EMBL" id="MFUE01000017">
    <property type="protein sequence ID" value="OGI77211.1"/>
    <property type="molecule type" value="Genomic_DNA"/>
</dbReference>
<name>A0A1F6W5P1_9BACT</name>